<gene>
    <name evidence="2" type="ORF">BpHYR1_001135</name>
</gene>
<dbReference type="EMBL" id="REGN01000524">
    <property type="protein sequence ID" value="RNA41300.1"/>
    <property type="molecule type" value="Genomic_DNA"/>
</dbReference>
<dbReference type="Proteomes" id="UP000276133">
    <property type="component" value="Unassembled WGS sequence"/>
</dbReference>
<evidence type="ECO:0000313" key="2">
    <source>
        <dbReference type="EMBL" id="RNA41300.1"/>
    </source>
</evidence>
<feature type="region of interest" description="Disordered" evidence="1">
    <location>
        <begin position="197"/>
        <end position="241"/>
    </location>
</feature>
<comment type="caution">
    <text evidence="2">The sequence shown here is derived from an EMBL/GenBank/DDBJ whole genome shotgun (WGS) entry which is preliminary data.</text>
</comment>
<organism evidence="2 3">
    <name type="scientific">Brachionus plicatilis</name>
    <name type="common">Marine rotifer</name>
    <name type="synonym">Brachionus muelleri</name>
    <dbReference type="NCBI Taxonomy" id="10195"/>
    <lineage>
        <taxon>Eukaryota</taxon>
        <taxon>Metazoa</taxon>
        <taxon>Spiralia</taxon>
        <taxon>Gnathifera</taxon>
        <taxon>Rotifera</taxon>
        <taxon>Eurotatoria</taxon>
        <taxon>Monogononta</taxon>
        <taxon>Pseudotrocha</taxon>
        <taxon>Ploima</taxon>
        <taxon>Brachionidae</taxon>
        <taxon>Brachionus</taxon>
    </lineage>
</organism>
<accession>A0A3M7T0E8</accession>
<name>A0A3M7T0E8_BRAPC</name>
<proteinExistence type="predicted"/>
<keyword evidence="3" id="KW-1185">Reference proteome</keyword>
<evidence type="ECO:0000313" key="3">
    <source>
        <dbReference type="Proteomes" id="UP000276133"/>
    </source>
</evidence>
<protein>
    <submittedName>
        <fullName evidence="2">Uncharacterized protein</fullName>
    </submittedName>
</protein>
<feature type="region of interest" description="Disordered" evidence="1">
    <location>
        <begin position="139"/>
        <end position="180"/>
    </location>
</feature>
<reference evidence="2 3" key="1">
    <citation type="journal article" date="2018" name="Sci. Rep.">
        <title>Genomic signatures of local adaptation to the degree of environmental predictability in rotifers.</title>
        <authorList>
            <person name="Franch-Gras L."/>
            <person name="Hahn C."/>
            <person name="Garcia-Roger E.M."/>
            <person name="Carmona M.J."/>
            <person name="Serra M."/>
            <person name="Gomez A."/>
        </authorList>
    </citation>
    <scope>NUCLEOTIDE SEQUENCE [LARGE SCALE GENOMIC DNA]</scope>
    <source>
        <strain evidence="2">HYR1</strain>
    </source>
</reference>
<evidence type="ECO:0000256" key="1">
    <source>
        <dbReference type="SAM" id="MobiDB-lite"/>
    </source>
</evidence>
<sequence>MKQLKNNKNRGLADSVKFVCSQIKINLELKLDYFYFYKILNDLLRVLINGCHFFKFYNSFVISGFRYKEVRTSIELVFNYFFGVKNPVRGQTTSELTTDYSTLISSTDSDNFKSIYQAGSSDATSESAMFYSMMGDSKPASATPADHHHHQSFSHTKTTVAHRAAPRSAAHTKSAASHCPAHQARLRLLLRLVQHHRGPQRHPARMRPVPPGVRLQRPLSPGAQAHHHLAHSKDQRANQSPTLLAQRPCPLNRLRSPQRVLDHQAGGGRAQLSV</sequence>
<dbReference type="AlphaFoldDB" id="A0A3M7T0E8"/>